<gene>
    <name evidence="7" type="ORF">PVAND_010149</name>
</gene>
<dbReference type="SUPFAM" id="SSF52540">
    <property type="entry name" value="P-loop containing nucleoside triphosphate hydrolases"/>
    <property type="match status" value="2"/>
</dbReference>
<evidence type="ECO:0000256" key="4">
    <source>
        <dbReference type="PROSITE-ProRule" id="PRU00175"/>
    </source>
</evidence>
<dbReference type="Pfam" id="PF00176">
    <property type="entry name" value="SNF2-rel_dom"/>
    <property type="match status" value="1"/>
</dbReference>
<organism evidence="7 8">
    <name type="scientific">Polypedilum vanderplanki</name>
    <name type="common">Sleeping chironomid midge</name>
    <dbReference type="NCBI Taxonomy" id="319348"/>
    <lineage>
        <taxon>Eukaryota</taxon>
        <taxon>Metazoa</taxon>
        <taxon>Ecdysozoa</taxon>
        <taxon>Arthropoda</taxon>
        <taxon>Hexapoda</taxon>
        <taxon>Insecta</taxon>
        <taxon>Pterygota</taxon>
        <taxon>Neoptera</taxon>
        <taxon>Endopterygota</taxon>
        <taxon>Diptera</taxon>
        <taxon>Nematocera</taxon>
        <taxon>Chironomoidea</taxon>
        <taxon>Chironomidae</taxon>
        <taxon>Chironominae</taxon>
        <taxon>Polypedilum</taxon>
        <taxon>Polypedilum</taxon>
    </lineage>
</organism>
<dbReference type="PANTHER" id="PTHR45865">
    <property type="entry name" value="E3 UBIQUITIN-PROTEIN LIGASE SHPRH FAMILY MEMBER"/>
    <property type="match status" value="1"/>
</dbReference>
<comment type="caution">
    <text evidence="7">The sequence shown here is derived from an EMBL/GenBank/DDBJ whole genome shotgun (WGS) entry which is preliminary data.</text>
</comment>
<evidence type="ECO:0008006" key="9">
    <source>
        <dbReference type="Google" id="ProtNLM"/>
    </source>
</evidence>
<dbReference type="SMART" id="SM00487">
    <property type="entry name" value="DEXDc"/>
    <property type="match status" value="1"/>
</dbReference>
<keyword evidence="8" id="KW-1185">Reference proteome</keyword>
<dbReference type="SMART" id="SM00490">
    <property type="entry name" value="HELICc"/>
    <property type="match status" value="1"/>
</dbReference>
<dbReference type="InterPro" id="IPR027417">
    <property type="entry name" value="P-loop_NTPase"/>
</dbReference>
<dbReference type="InterPro" id="IPR049730">
    <property type="entry name" value="SNF2/RAD54-like_C"/>
</dbReference>
<keyword evidence="3" id="KW-0862">Zinc</keyword>
<dbReference type="InterPro" id="IPR001841">
    <property type="entry name" value="Znf_RING"/>
</dbReference>
<feature type="domain" description="Helicase C-terminal" evidence="6">
    <location>
        <begin position="1137"/>
        <end position="1289"/>
    </location>
</feature>
<dbReference type="InterPro" id="IPR013083">
    <property type="entry name" value="Znf_RING/FYVE/PHD"/>
</dbReference>
<dbReference type="GO" id="GO:0008270">
    <property type="term" value="F:zinc ion binding"/>
    <property type="evidence" value="ECO:0007669"/>
    <property type="project" value="UniProtKB-KW"/>
</dbReference>
<evidence type="ECO:0000259" key="6">
    <source>
        <dbReference type="PROSITE" id="PS51194"/>
    </source>
</evidence>
<proteinExistence type="predicted"/>
<protein>
    <recommendedName>
        <fullName evidence="9">E3 ubiquitin-protein ligase SHPRH-like protein</fullName>
    </recommendedName>
</protein>
<dbReference type="Proteomes" id="UP001107558">
    <property type="component" value="Chromosome 1"/>
</dbReference>
<dbReference type="CDD" id="cd18793">
    <property type="entry name" value="SF2_C_SNF"/>
    <property type="match status" value="1"/>
</dbReference>
<dbReference type="PANTHER" id="PTHR45865:SF1">
    <property type="entry name" value="E3 UBIQUITIN-PROTEIN LIGASE SHPRH"/>
    <property type="match status" value="1"/>
</dbReference>
<dbReference type="EMBL" id="JADBJN010000001">
    <property type="protein sequence ID" value="KAG5680655.1"/>
    <property type="molecule type" value="Genomic_DNA"/>
</dbReference>
<evidence type="ECO:0000256" key="2">
    <source>
        <dbReference type="ARBA" id="ARBA00022801"/>
    </source>
</evidence>
<dbReference type="InterPro" id="IPR000330">
    <property type="entry name" value="SNF2_N"/>
</dbReference>
<dbReference type="SUPFAM" id="SSF57850">
    <property type="entry name" value="RING/U-box"/>
    <property type="match status" value="1"/>
</dbReference>
<dbReference type="Pfam" id="PF21325">
    <property type="entry name" value="SHPRH_helical-1st"/>
    <property type="match status" value="1"/>
</dbReference>
<dbReference type="GO" id="GO:0000209">
    <property type="term" value="P:protein polyubiquitination"/>
    <property type="evidence" value="ECO:0007669"/>
    <property type="project" value="TreeGrafter"/>
</dbReference>
<dbReference type="PROSITE" id="PS51194">
    <property type="entry name" value="HELICASE_CTER"/>
    <property type="match status" value="1"/>
</dbReference>
<dbReference type="InterPro" id="IPR038718">
    <property type="entry name" value="SNF2-like_sf"/>
</dbReference>
<dbReference type="Gene3D" id="3.40.50.10810">
    <property type="entry name" value="Tandem AAA-ATPase domain"/>
    <property type="match status" value="2"/>
</dbReference>
<dbReference type="Gene3D" id="3.40.50.300">
    <property type="entry name" value="P-loop containing nucleotide triphosphate hydrolases"/>
    <property type="match status" value="1"/>
</dbReference>
<dbReference type="OrthoDB" id="423559at2759"/>
<dbReference type="GO" id="GO:0061630">
    <property type="term" value="F:ubiquitin protein ligase activity"/>
    <property type="evidence" value="ECO:0007669"/>
    <property type="project" value="TreeGrafter"/>
</dbReference>
<dbReference type="GO" id="GO:0016787">
    <property type="term" value="F:hydrolase activity"/>
    <property type="evidence" value="ECO:0007669"/>
    <property type="project" value="UniProtKB-KW"/>
</dbReference>
<dbReference type="GO" id="GO:0006974">
    <property type="term" value="P:DNA damage response"/>
    <property type="evidence" value="ECO:0007669"/>
    <property type="project" value="TreeGrafter"/>
</dbReference>
<dbReference type="GO" id="GO:0005634">
    <property type="term" value="C:nucleus"/>
    <property type="evidence" value="ECO:0007669"/>
    <property type="project" value="TreeGrafter"/>
</dbReference>
<dbReference type="PROSITE" id="PS50089">
    <property type="entry name" value="ZF_RING_2"/>
    <property type="match status" value="1"/>
</dbReference>
<dbReference type="GO" id="GO:0005524">
    <property type="term" value="F:ATP binding"/>
    <property type="evidence" value="ECO:0007669"/>
    <property type="project" value="InterPro"/>
</dbReference>
<keyword evidence="2" id="KW-0378">Hydrolase</keyword>
<name>A0A9J6CFH1_POLVA</name>
<dbReference type="InterPro" id="IPR001650">
    <property type="entry name" value="Helicase_C-like"/>
</dbReference>
<evidence type="ECO:0000313" key="8">
    <source>
        <dbReference type="Proteomes" id="UP001107558"/>
    </source>
</evidence>
<evidence type="ECO:0000256" key="3">
    <source>
        <dbReference type="ARBA" id="ARBA00022833"/>
    </source>
</evidence>
<evidence type="ECO:0000259" key="5">
    <source>
        <dbReference type="PROSITE" id="PS50089"/>
    </source>
</evidence>
<feature type="domain" description="RING-type" evidence="5">
    <location>
        <begin position="1061"/>
        <end position="1103"/>
    </location>
</feature>
<dbReference type="InterPro" id="IPR014001">
    <property type="entry name" value="Helicase_ATP-bd"/>
</dbReference>
<dbReference type="Pfam" id="PF00271">
    <property type="entry name" value="Helicase_C"/>
    <property type="match status" value="1"/>
</dbReference>
<dbReference type="InterPro" id="IPR048686">
    <property type="entry name" value="SHPRH_helical_1st"/>
</dbReference>
<sequence>MKEITICTIAKLAADEFCDNIFEYKGKKYERLLINNEFDRIIGATKVASGFYLIEVINEDIPHLELHFSENITYSKNSIFYRKFIIESFFESDEDLIEEDSNDDSEILSENFHSVDGFYEKLKRAHAEEDFTNITENVQHPKLRNSTRLRPYQVRGVRWMLKRELEVEKIFENFIKLRSKFNPEQILFYNPINCDLREENPEEGLVFPSGGVLCDEMGLGKSVEMITLVLMNARNKGTKREREEDNEITPEILTKLKPTKKSIIKCPCFKESKRKHATTLVICTKCFTAQHIKCAFMREITDEDRYDYTCCYCWKQPNKLIDVNTTIIVSPTAIKKQWENEIKRHVCDKDFKVLAYNGISNGYISPKEIGKYDCIITDFNTLNKELYFTDIVKRNFRHDKKYEYPRSPLLNVRWWRVILDEAQMVENKDARPSQMVKLLPAVNRWCTTGTPIEKGSIQHLYGLIYFLDIRPYTQQDIFNKLWYEYRNGQSQKLIKMLCKIMWRTCKKDVLHEIQIPEQKELIHFVEMSDLQKCFYSQVHVKTKPEFLRHVQNYLLRNSENFEIIKEVVQGKIVSRRQGIIDYSLMDKKLYELDNTTIKTFLEPLRKIRQDCTIANLFVNVNDQTRVKQTLRSDQLHEHLVSKTSIECKSALRTICSSLNGMAALKIAENKFEEAISMYKQVLRLAKDYTGVVSVDSMLQIHVYHNLIESQAALNNSASFPEKEYFQKEMGKLEWKYICNYYDKVQKINEDINEHKKQMKDATKNYSDKSGLWWRDVINSQLTRDEEERLLDALSTEVLQGALGQSQLHEQLRTTYGLELIITKWIDNIEKYTKDVIKRFKTLDFVINDLKPVHEQSSEMNEKINTLAQNALNCHLYLEHRDEDDEDNLPPPRTKLCEMCSLKKVINEYECTLFNKSIIDDNAEGTWNPRMEERLLKAILTYARRYRFDEEIIEMGKNFFIYLEALKTRYRLLAQLWVEVNYTISAFDELNMSKMRIEVVENYDNVAKEDKRLGVKIAKYEVDSQIEIFRTQKQEAEIQFTRLNGRLKYLEHLKDKTETPTCPICTNIAKERYYVTICAHSICMECFMILTKDKRRTINCPVCRTQQQISNIYAVTCNNAVSNSDIKIVGSYSPKIDEIIRCILKLRQDEPDVKILIFSHWDSILSAIITGLKENSITFRSSFGSKFNKSVEEFKDYSLDITCMLMNLKFGGKGLNLTEASHVFLVEPILNADDEMQAIGRVHRIGQIKETFVHKFITKNTIESAIYDKIIQEKDKWIHKEFTIRDLENIFSIDFGHSDDIISFD</sequence>
<accession>A0A9J6CFH1</accession>
<keyword evidence="1 4" id="KW-0863">Zinc-finger</keyword>
<dbReference type="InterPro" id="IPR052583">
    <property type="entry name" value="ATP-helicase/E3_Ub-Ligase"/>
</dbReference>
<evidence type="ECO:0000256" key="1">
    <source>
        <dbReference type="ARBA" id="ARBA00022771"/>
    </source>
</evidence>
<evidence type="ECO:0000313" key="7">
    <source>
        <dbReference type="EMBL" id="KAG5680655.1"/>
    </source>
</evidence>
<reference evidence="7" key="1">
    <citation type="submission" date="2021-03" db="EMBL/GenBank/DDBJ databases">
        <title>Chromosome level genome of the anhydrobiotic midge Polypedilum vanderplanki.</title>
        <authorList>
            <person name="Yoshida Y."/>
            <person name="Kikawada T."/>
            <person name="Gusev O."/>
        </authorList>
    </citation>
    <scope>NUCLEOTIDE SEQUENCE</scope>
    <source>
        <strain evidence="7">NIAS01</strain>
        <tissue evidence="7">Whole body or cell culture</tissue>
    </source>
</reference>
<dbReference type="Gene3D" id="3.30.40.10">
    <property type="entry name" value="Zinc/RING finger domain, C3HC4 (zinc finger)"/>
    <property type="match status" value="1"/>
</dbReference>
<keyword evidence="1 4" id="KW-0479">Metal-binding</keyword>